<reference evidence="2 3" key="1">
    <citation type="submission" date="2016-09" db="EMBL/GenBank/DDBJ databases">
        <authorList>
            <person name="Laine KS P."/>
        </authorList>
    </citation>
    <scope>NUCLEOTIDE SEQUENCE [LARGE SCALE GENOMIC DNA]</scope>
    <source>
        <strain evidence="2">PFRJS-23</strain>
    </source>
</reference>
<name>A0A509MKP6_9ACTN</name>
<evidence type="ECO:0000313" key="3">
    <source>
        <dbReference type="Proteomes" id="UP000250080"/>
    </source>
</evidence>
<sequence length="87" mass="9149">MSSRTTIAIHGPAIREIRKRSGVGVAQLAVEVGVQRAYIAKIELGHSRRVSPAVFEGIVAALSIDDRRAILANPYGAAADLRAAEAA</sequence>
<accession>A0A509MKP6</accession>
<gene>
    <name evidence="2" type="ORF">PFR_JS23-PH_3</name>
</gene>
<evidence type="ECO:0000259" key="1">
    <source>
        <dbReference type="PROSITE" id="PS50943"/>
    </source>
</evidence>
<dbReference type="CDD" id="cd00093">
    <property type="entry name" value="HTH_XRE"/>
    <property type="match status" value="1"/>
</dbReference>
<dbReference type="InterPro" id="IPR001387">
    <property type="entry name" value="Cro/C1-type_HTH"/>
</dbReference>
<feature type="domain" description="HTH cro/C1-type" evidence="1">
    <location>
        <begin position="14"/>
        <end position="67"/>
    </location>
</feature>
<dbReference type="Pfam" id="PF13560">
    <property type="entry name" value="HTH_31"/>
    <property type="match status" value="1"/>
</dbReference>
<proteinExistence type="predicted"/>
<dbReference type="PROSITE" id="PS50943">
    <property type="entry name" value="HTH_CROC1"/>
    <property type="match status" value="1"/>
</dbReference>
<protein>
    <recommendedName>
        <fullName evidence="1">HTH cro/C1-type domain-containing protein</fullName>
    </recommendedName>
</protein>
<dbReference type="AlphaFoldDB" id="A0A509MKP6"/>
<organism evidence="2 3">
    <name type="scientific">Propionibacterium freudenreichii</name>
    <dbReference type="NCBI Taxonomy" id="1744"/>
    <lineage>
        <taxon>Bacteria</taxon>
        <taxon>Bacillati</taxon>
        <taxon>Actinomycetota</taxon>
        <taxon>Actinomycetes</taxon>
        <taxon>Propionibacteriales</taxon>
        <taxon>Propionibacteriaceae</taxon>
        <taxon>Propionibacterium</taxon>
    </lineage>
</organism>
<dbReference type="EMBL" id="LT618794">
    <property type="protein sequence ID" value="SCQ83148.1"/>
    <property type="molecule type" value="Genomic_DNA"/>
</dbReference>
<dbReference type="SUPFAM" id="SSF47413">
    <property type="entry name" value="lambda repressor-like DNA-binding domains"/>
    <property type="match status" value="1"/>
</dbReference>
<dbReference type="Gene3D" id="1.10.260.40">
    <property type="entry name" value="lambda repressor-like DNA-binding domains"/>
    <property type="match status" value="1"/>
</dbReference>
<dbReference type="RefSeq" id="WP_085763864.1">
    <property type="nucleotide sequence ID" value="NZ_CP018002.1"/>
</dbReference>
<dbReference type="InterPro" id="IPR010982">
    <property type="entry name" value="Lambda_DNA-bd_dom_sf"/>
</dbReference>
<evidence type="ECO:0000313" key="2">
    <source>
        <dbReference type="EMBL" id="SCQ83148.1"/>
    </source>
</evidence>
<dbReference type="SMART" id="SM00530">
    <property type="entry name" value="HTH_XRE"/>
    <property type="match status" value="1"/>
</dbReference>
<dbReference type="GO" id="GO:0003677">
    <property type="term" value="F:DNA binding"/>
    <property type="evidence" value="ECO:0007669"/>
    <property type="project" value="InterPro"/>
</dbReference>
<dbReference type="Proteomes" id="UP000250080">
    <property type="component" value="Chromosome II"/>
</dbReference>